<dbReference type="PANTHER" id="PTHR34319">
    <property type="entry name" value="MAJOR EXPORTED PROTEIN"/>
    <property type="match status" value="1"/>
</dbReference>
<dbReference type="EMBL" id="FMUX01000005">
    <property type="protein sequence ID" value="SCY20678.1"/>
    <property type="molecule type" value="Genomic_DNA"/>
</dbReference>
<dbReference type="Gene3D" id="2.30.110.20">
    <property type="entry name" value="Hcp1-like"/>
    <property type="match status" value="1"/>
</dbReference>
<dbReference type="AlphaFoldDB" id="A0A1G5E2F8"/>
<sequence>MPMTSHMEVTGNTQGKIDGSCDMESRENTMLVYAFDHKVHIPRDPQSGLPSGKRIHGPLTVVKEIDKSSPKLYQALCTGEQLGNVTLKKYRIDPTGAEEHYFSIVLEDAIIVEMKPYMPMAFLAENEPFRHMEELKFTYSKIKWTWEVDGIESEDSWKIPV</sequence>
<dbReference type="InterPro" id="IPR008514">
    <property type="entry name" value="T6SS_Hcp"/>
</dbReference>
<dbReference type="Proteomes" id="UP000198870">
    <property type="component" value="Unassembled WGS sequence"/>
</dbReference>
<dbReference type="Pfam" id="PF05638">
    <property type="entry name" value="T6SS_HCP"/>
    <property type="match status" value="1"/>
</dbReference>
<dbReference type="PANTHER" id="PTHR34319:SF6">
    <property type="entry name" value="MAJOR EXPORTED PROTEIN"/>
    <property type="match status" value="1"/>
</dbReference>
<dbReference type="STRING" id="419481.SAMN05216233_105109"/>
<dbReference type="InterPro" id="IPR052947">
    <property type="entry name" value="T6SS_Hcp1_domain"/>
</dbReference>
<organism evidence="1 2">
    <name type="scientific">Desulfoluna spongiiphila</name>
    <dbReference type="NCBI Taxonomy" id="419481"/>
    <lineage>
        <taxon>Bacteria</taxon>
        <taxon>Pseudomonadati</taxon>
        <taxon>Thermodesulfobacteriota</taxon>
        <taxon>Desulfobacteria</taxon>
        <taxon>Desulfobacterales</taxon>
        <taxon>Desulfolunaceae</taxon>
        <taxon>Desulfoluna</taxon>
    </lineage>
</organism>
<dbReference type="SUPFAM" id="SSF141452">
    <property type="entry name" value="Hcp1-like"/>
    <property type="match status" value="1"/>
</dbReference>
<keyword evidence="2" id="KW-1185">Reference proteome</keyword>
<protein>
    <submittedName>
        <fullName evidence="1">Type VI secretion system secreted protein Hcp</fullName>
    </submittedName>
</protein>
<evidence type="ECO:0000313" key="2">
    <source>
        <dbReference type="Proteomes" id="UP000198870"/>
    </source>
</evidence>
<proteinExistence type="predicted"/>
<dbReference type="InterPro" id="IPR036624">
    <property type="entry name" value="Hcp1-lik_sf"/>
</dbReference>
<dbReference type="NCBIfam" id="TIGR03344">
    <property type="entry name" value="VI_effect_Hcp1"/>
    <property type="match status" value="1"/>
</dbReference>
<name>A0A1G5E2F8_9BACT</name>
<dbReference type="OrthoDB" id="119701at2"/>
<gene>
    <name evidence="1" type="ORF">SAMN05216233_105109</name>
</gene>
<accession>A0A1G5E2F8</accession>
<reference evidence="1 2" key="1">
    <citation type="submission" date="2016-10" db="EMBL/GenBank/DDBJ databases">
        <authorList>
            <person name="de Groot N.N."/>
        </authorList>
    </citation>
    <scope>NUCLEOTIDE SEQUENCE [LARGE SCALE GENOMIC DNA]</scope>
    <source>
        <strain evidence="1 2">AA1</strain>
    </source>
</reference>
<dbReference type="RefSeq" id="WP_092210279.1">
    <property type="nucleotide sequence ID" value="NZ_FMUX01000005.1"/>
</dbReference>
<evidence type="ECO:0000313" key="1">
    <source>
        <dbReference type="EMBL" id="SCY20678.1"/>
    </source>
</evidence>